<feature type="domain" description="TonB-dependent receptor-like beta-barrel" evidence="14">
    <location>
        <begin position="235"/>
        <end position="724"/>
    </location>
</feature>
<dbReference type="Pfam" id="PF00593">
    <property type="entry name" value="TonB_dep_Rec_b-barrel"/>
    <property type="match status" value="1"/>
</dbReference>
<keyword evidence="8 12" id="KW-0798">TonB box</keyword>
<gene>
    <name evidence="16" type="ORF">SAMN06295920_111135</name>
</gene>
<evidence type="ECO:0000256" key="10">
    <source>
        <dbReference type="ARBA" id="ARBA00023237"/>
    </source>
</evidence>
<keyword evidence="9 11" id="KW-0472">Membrane</keyword>
<evidence type="ECO:0000256" key="2">
    <source>
        <dbReference type="ARBA" id="ARBA00022448"/>
    </source>
</evidence>
<evidence type="ECO:0000313" key="17">
    <source>
        <dbReference type="Proteomes" id="UP000189818"/>
    </source>
</evidence>
<evidence type="ECO:0000256" key="12">
    <source>
        <dbReference type="RuleBase" id="RU003357"/>
    </source>
</evidence>
<protein>
    <submittedName>
        <fullName evidence="16">Iron complex outermembrane recepter protein</fullName>
    </submittedName>
</protein>
<comment type="similarity">
    <text evidence="11 12">Belongs to the TonB-dependent receptor family.</text>
</comment>
<dbReference type="PANTHER" id="PTHR32552:SF81">
    <property type="entry name" value="TONB-DEPENDENT OUTER MEMBRANE RECEPTOR"/>
    <property type="match status" value="1"/>
</dbReference>
<dbReference type="EMBL" id="FUYM01000011">
    <property type="protein sequence ID" value="SKC02025.1"/>
    <property type="molecule type" value="Genomic_DNA"/>
</dbReference>
<proteinExistence type="inferred from homology"/>
<evidence type="ECO:0000256" key="8">
    <source>
        <dbReference type="ARBA" id="ARBA00023077"/>
    </source>
</evidence>
<evidence type="ECO:0000259" key="14">
    <source>
        <dbReference type="Pfam" id="PF00593"/>
    </source>
</evidence>
<name>A0A1T5G0K7_9SPHN</name>
<dbReference type="Proteomes" id="UP000189818">
    <property type="component" value="Unassembled WGS sequence"/>
</dbReference>
<keyword evidence="2 11" id="KW-0813">Transport</keyword>
<evidence type="ECO:0000256" key="11">
    <source>
        <dbReference type="PROSITE-ProRule" id="PRU01360"/>
    </source>
</evidence>
<evidence type="ECO:0000256" key="9">
    <source>
        <dbReference type="ARBA" id="ARBA00023136"/>
    </source>
</evidence>
<keyword evidence="17" id="KW-1185">Reference proteome</keyword>
<accession>A0A1T5G0K7</accession>
<keyword evidence="6" id="KW-0408">Iron</keyword>
<evidence type="ECO:0000256" key="13">
    <source>
        <dbReference type="SAM" id="SignalP"/>
    </source>
</evidence>
<evidence type="ECO:0000256" key="5">
    <source>
        <dbReference type="ARBA" id="ARBA00022692"/>
    </source>
</evidence>
<evidence type="ECO:0000256" key="4">
    <source>
        <dbReference type="ARBA" id="ARBA00022496"/>
    </source>
</evidence>
<keyword evidence="3 11" id="KW-1134">Transmembrane beta strand</keyword>
<keyword evidence="7" id="KW-0406">Ion transport</keyword>
<keyword evidence="13" id="KW-0732">Signal</keyword>
<organism evidence="16 17">
    <name type="scientific">Rhizorhabdus histidinilytica</name>
    <dbReference type="NCBI Taxonomy" id="439228"/>
    <lineage>
        <taxon>Bacteria</taxon>
        <taxon>Pseudomonadati</taxon>
        <taxon>Pseudomonadota</taxon>
        <taxon>Alphaproteobacteria</taxon>
        <taxon>Sphingomonadales</taxon>
        <taxon>Sphingomonadaceae</taxon>
        <taxon>Rhizorhabdus</taxon>
    </lineage>
</organism>
<evidence type="ECO:0000256" key="6">
    <source>
        <dbReference type="ARBA" id="ARBA00023004"/>
    </source>
</evidence>
<dbReference type="InterPro" id="IPR012910">
    <property type="entry name" value="Plug_dom"/>
</dbReference>
<evidence type="ECO:0000259" key="15">
    <source>
        <dbReference type="Pfam" id="PF07715"/>
    </source>
</evidence>
<dbReference type="InterPro" id="IPR036942">
    <property type="entry name" value="Beta-barrel_TonB_sf"/>
</dbReference>
<dbReference type="GO" id="GO:0009279">
    <property type="term" value="C:cell outer membrane"/>
    <property type="evidence" value="ECO:0007669"/>
    <property type="project" value="UniProtKB-SubCell"/>
</dbReference>
<dbReference type="InterPro" id="IPR000531">
    <property type="entry name" value="Beta-barrel_TonB"/>
</dbReference>
<dbReference type="GO" id="GO:0006826">
    <property type="term" value="P:iron ion transport"/>
    <property type="evidence" value="ECO:0007669"/>
    <property type="project" value="UniProtKB-KW"/>
</dbReference>
<evidence type="ECO:0000256" key="7">
    <source>
        <dbReference type="ARBA" id="ARBA00023065"/>
    </source>
</evidence>
<dbReference type="STRING" id="439228.SAMN06295920_111135"/>
<reference evidence="17" key="1">
    <citation type="submission" date="2017-02" db="EMBL/GenBank/DDBJ databases">
        <authorList>
            <person name="Varghese N."/>
            <person name="Submissions S."/>
        </authorList>
    </citation>
    <scope>NUCLEOTIDE SEQUENCE [LARGE SCALE GENOMIC DNA]</scope>
    <source>
        <strain evidence="17">UM2</strain>
    </source>
</reference>
<keyword evidence="10 11" id="KW-0998">Cell outer membrane</keyword>
<keyword evidence="4" id="KW-0410">Iron transport</keyword>
<comment type="subcellular location">
    <subcellularLocation>
        <location evidence="1 11">Cell outer membrane</location>
        <topology evidence="1 11">Multi-pass membrane protein</topology>
    </subcellularLocation>
</comment>
<feature type="domain" description="TonB-dependent receptor plug" evidence="15">
    <location>
        <begin position="50"/>
        <end position="158"/>
    </location>
</feature>
<dbReference type="InterPro" id="IPR039426">
    <property type="entry name" value="TonB-dep_rcpt-like"/>
</dbReference>
<evidence type="ECO:0000313" key="16">
    <source>
        <dbReference type="EMBL" id="SKC02025.1"/>
    </source>
</evidence>
<dbReference type="Gene3D" id="2.40.170.20">
    <property type="entry name" value="TonB-dependent receptor, beta-barrel domain"/>
    <property type="match status" value="1"/>
</dbReference>
<feature type="chain" id="PRO_5012391533" evidence="13">
    <location>
        <begin position="27"/>
        <end position="760"/>
    </location>
</feature>
<evidence type="ECO:0000256" key="1">
    <source>
        <dbReference type="ARBA" id="ARBA00004571"/>
    </source>
</evidence>
<dbReference type="PROSITE" id="PS52016">
    <property type="entry name" value="TONB_DEPENDENT_REC_3"/>
    <property type="match status" value="1"/>
</dbReference>
<sequence length="760" mass="82653">MVQLRARTMMLAGCAAACLVTEPAFAQDGGDGIRLEEITVTARRREEILQSTPVSVSALSSAQIEQQRVLTVDRLSQLTPNIALAPAGGSIAGTVAYIRGIGNADPILAIDQAVGIYLDGVYIARSNAGNFDLVDLQRVEVLRGPQGTLFGRNTTGGAINLVTKAPSADFGATAKLEYAEGNQFVALARINTGEIGGTGIAATVSYQRRQRDGFVDNPYAPDDKDPGALASDAVWTRVHGRWGDFSADYAFDYNAQQGRPAAYQFVAATPTVRTYYGRSTALGGDPFFIQQGRSDTVPLAVRKPQRTRSYGHALTLEYEVGPALTLKSISAYRKIFSYVPTIYVAANLLGVVSAAGAVAHVQPSESDRYIRQHQYSQEFQLLGSAGRFDYVAGFYYFDEHGRDENTSFSTRIANVPNVGLVGTNATSLTDYKIHGTSYAGFGQTSYTPPILDDRVELTVGLRYTIDKKRARQLSTIARSGERTFHNTAYNVTLNFQATDALMLYGRVGTGYRSGGFNTRAAAAGSFLFEPEKAMAYEAGIKSEWFDRRLRWNGAVFYTDYKDLQVNQFTGITPGGGSGFTSNAQAHFQGFEGEVQAIPLRGLTIDGSIGYTKAVYDEIYFPNPANNVITNYADQAHVPYVPKWTTHVGAQYEFPPLSMGTLSVRADYSWSSTRYFHTINLPNVNPFNNEVRDPGQKLLSARITLADVDVGPRAKLELSVWGENLLDKDIVTGGVDFGASGFGVQVFGQPRRIGGTARIVY</sequence>
<dbReference type="PANTHER" id="PTHR32552">
    <property type="entry name" value="FERRICHROME IRON RECEPTOR-RELATED"/>
    <property type="match status" value="1"/>
</dbReference>
<dbReference type="SUPFAM" id="SSF56935">
    <property type="entry name" value="Porins"/>
    <property type="match status" value="1"/>
</dbReference>
<evidence type="ECO:0000256" key="3">
    <source>
        <dbReference type="ARBA" id="ARBA00022452"/>
    </source>
</evidence>
<keyword evidence="5 11" id="KW-0812">Transmembrane</keyword>
<feature type="signal peptide" evidence="13">
    <location>
        <begin position="1"/>
        <end position="26"/>
    </location>
</feature>
<dbReference type="RefSeq" id="WP_176152647.1">
    <property type="nucleotide sequence ID" value="NZ_FUYM01000011.1"/>
</dbReference>
<dbReference type="Pfam" id="PF07715">
    <property type="entry name" value="Plug"/>
    <property type="match status" value="1"/>
</dbReference>
<dbReference type="AlphaFoldDB" id="A0A1T5G0K7"/>